<gene>
    <name evidence="1" type="ORF">ATANTOWER_027750</name>
</gene>
<dbReference type="Proteomes" id="UP001345963">
    <property type="component" value="Unassembled WGS sequence"/>
</dbReference>
<proteinExistence type="predicted"/>
<reference evidence="1 2" key="1">
    <citation type="submission" date="2021-07" db="EMBL/GenBank/DDBJ databases">
        <authorList>
            <person name="Palmer J.M."/>
        </authorList>
    </citation>
    <scope>NUCLEOTIDE SEQUENCE [LARGE SCALE GENOMIC DNA]</scope>
    <source>
        <strain evidence="1 2">AT_MEX2019</strain>
        <tissue evidence="1">Muscle</tissue>
    </source>
</reference>
<accession>A0ABU7C3X2</accession>
<name>A0ABU7C3X2_9TELE</name>
<protein>
    <submittedName>
        <fullName evidence="1">Uncharacterized protein</fullName>
    </submittedName>
</protein>
<sequence length="64" mass="6921">ENVVSPVFSVLPCGGLYRANPAFSPTTNGDRHQPPLLVTFKLCRMCADIGVQLKSGLQYTMIPA</sequence>
<feature type="non-terminal residue" evidence="1">
    <location>
        <position position="64"/>
    </location>
</feature>
<comment type="caution">
    <text evidence="1">The sequence shown here is derived from an EMBL/GenBank/DDBJ whole genome shotgun (WGS) entry which is preliminary data.</text>
</comment>
<organism evidence="1 2">
    <name type="scientific">Ataeniobius toweri</name>
    <dbReference type="NCBI Taxonomy" id="208326"/>
    <lineage>
        <taxon>Eukaryota</taxon>
        <taxon>Metazoa</taxon>
        <taxon>Chordata</taxon>
        <taxon>Craniata</taxon>
        <taxon>Vertebrata</taxon>
        <taxon>Euteleostomi</taxon>
        <taxon>Actinopterygii</taxon>
        <taxon>Neopterygii</taxon>
        <taxon>Teleostei</taxon>
        <taxon>Neoteleostei</taxon>
        <taxon>Acanthomorphata</taxon>
        <taxon>Ovalentaria</taxon>
        <taxon>Atherinomorphae</taxon>
        <taxon>Cyprinodontiformes</taxon>
        <taxon>Goodeidae</taxon>
        <taxon>Ataeniobius</taxon>
    </lineage>
</organism>
<evidence type="ECO:0000313" key="1">
    <source>
        <dbReference type="EMBL" id="MED6257601.1"/>
    </source>
</evidence>
<evidence type="ECO:0000313" key="2">
    <source>
        <dbReference type="Proteomes" id="UP001345963"/>
    </source>
</evidence>
<feature type="non-terminal residue" evidence="1">
    <location>
        <position position="1"/>
    </location>
</feature>
<dbReference type="EMBL" id="JAHUTI010079360">
    <property type="protein sequence ID" value="MED6257601.1"/>
    <property type="molecule type" value="Genomic_DNA"/>
</dbReference>
<keyword evidence="2" id="KW-1185">Reference proteome</keyword>